<dbReference type="SMART" id="SM00028">
    <property type="entry name" value="TPR"/>
    <property type="match status" value="5"/>
</dbReference>
<evidence type="ECO:0000256" key="5">
    <source>
        <dbReference type="ARBA" id="ARBA00022741"/>
    </source>
</evidence>
<keyword evidence="8" id="KW-0175">Coiled coil</keyword>
<dbReference type="PANTHER" id="PTHR41523">
    <property type="entry name" value="TWO-COMPONENT SYSTEM SENSOR PROTEIN"/>
    <property type="match status" value="1"/>
</dbReference>
<dbReference type="AlphaFoldDB" id="A0A3N4MCW2"/>
<evidence type="ECO:0000256" key="1">
    <source>
        <dbReference type="ARBA" id="ARBA00000085"/>
    </source>
</evidence>
<accession>A0A3N4MCW2</accession>
<dbReference type="Proteomes" id="UP000279089">
    <property type="component" value="Unassembled WGS sequence"/>
</dbReference>
<dbReference type="InterPro" id="IPR011990">
    <property type="entry name" value="TPR-like_helical_dom_sf"/>
</dbReference>
<dbReference type="GO" id="GO:0005524">
    <property type="term" value="F:ATP binding"/>
    <property type="evidence" value="ECO:0007669"/>
    <property type="project" value="UniProtKB-KW"/>
</dbReference>
<dbReference type="SUPFAM" id="SSF48452">
    <property type="entry name" value="TPR-like"/>
    <property type="match status" value="2"/>
</dbReference>
<keyword evidence="9" id="KW-0472">Membrane</keyword>
<keyword evidence="5" id="KW-0547">Nucleotide-binding</keyword>
<evidence type="ECO:0000256" key="6">
    <source>
        <dbReference type="ARBA" id="ARBA00022777"/>
    </source>
</evidence>
<keyword evidence="4" id="KW-0808">Transferase</keyword>
<organism evidence="11 12">
    <name type="scientific">Chitinophaga barathri</name>
    <dbReference type="NCBI Taxonomy" id="1647451"/>
    <lineage>
        <taxon>Bacteria</taxon>
        <taxon>Pseudomonadati</taxon>
        <taxon>Bacteroidota</taxon>
        <taxon>Chitinophagia</taxon>
        <taxon>Chitinophagales</taxon>
        <taxon>Chitinophagaceae</taxon>
        <taxon>Chitinophaga</taxon>
    </lineage>
</organism>
<evidence type="ECO:0000313" key="11">
    <source>
        <dbReference type="EMBL" id="RPD41398.1"/>
    </source>
</evidence>
<evidence type="ECO:0000256" key="2">
    <source>
        <dbReference type="ARBA" id="ARBA00012438"/>
    </source>
</evidence>
<gene>
    <name evidence="11" type="ORF">EG028_08750</name>
</gene>
<evidence type="ECO:0000256" key="7">
    <source>
        <dbReference type="ARBA" id="ARBA00022840"/>
    </source>
</evidence>
<dbReference type="OrthoDB" id="1223659at2"/>
<keyword evidence="12" id="KW-1185">Reference proteome</keyword>
<dbReference type="Pfam" id="PF02518">
    <property type="entry name" value="HATPase_c"/>
    <property type="match status" value="1"/>
</dbReference>
<dbReference type="EMBL" id="RMBX01000004">
    <property type="protein sequence ID" value="RPD41398.1"/>
    <property type="molecule type" value="Genomic_DNA"/>
</dbReference>
<evidence type="ECO:0000256" key="8">
    <source>
        <dbReference type="SAM" id="Coils"/>
    </source>
</evidence>
<dbReference type="InterPro" id="IPR019734">
    <property type="entry name" value="TPR_rpt"/>
</dbReference>
<dbReference type="Gene3D" id="1.25.40.10">
    <property type="entry name" value="Tetratricopeptide repeat domain"/>
    <property type="match status" value="4"/>
</dbReference>
<dbReference type="RefSeq" id="WP_120516302.1">
    <property type="nucleotide sequence ID" value="NZ_QXZY01000005.1"/>
</dbReference>
<dbReference type="EC" id="2.7.13.3" evidence="2"/>
<dbReference type="GO" id="GO:0004673">
    <property type="term" value="F:protein histidine kinase activity"/>
    <property type="evidence" value="ECO:0007669"/>
    <property type="project" value="UniProtKB-EC"/>
</dbReference>
<keyword evidence="3" id="KW-0597">Phosphoprotein</keyword>
<dbReference type="PROSITE" id="PS50109">
    <property type="entry name" value="HIS_KIN"/>
    <property type="match status" value="1"/>
</dbReference>
<evidence type="ECO:0000256" key="4">
    <source>
        <dbReference type="ARBA" id="ARBA00022679"/>
    </source>
</evidence>
<reference evidence="12" key="1">
    <citation type="submission" date="2018-11" db="EMBL/GenBank/DDBJ databases">
        <title>Chitinophaga lutea sp.nov., isolate from arsenic contaminated soil.</title>
        <authorList>
            <person name="Zong Y."/>
        </authorList>
    </citation>
    <scope>NUCLEOTIDE SEQUENCE [LARGE SCALE GENOMIC DNA]</scope>
    <source>
        <strain evidence="12">YLT18</strain>
    </source>
</reference>
<keyword evidence="9" id="KW-1133">Transmembrane helix</keyword>
<dbReference type="Pfam" id="PF07568">
    <property type="entry name" value="HisKA_2"/>
    <property type="match status" value="1"/>
</dbReference>
<proteinExistence type="predicted"/>
<dbReference type="SMART" id="SM00387">
    <property type="entry name" value="HATPase_c"/>
    <property type="match status" value="1"/>
</dbReference>
<comment type="catalytic activity">
    <reaction evidence="1">
        <text>ATP + protein L-histidine = ADP + protein N-phospho-L-histidine.</text>
        <dbReference type="EC" id="2.7.13.3"/>
    </reaction>
</comment>
<dbReference type="InterPro" id="IPR036890">
    <property type="entry name" value="HATPase_C_sf"/>
</dbReference>
<name>A0A3N4MCW2_9BACT</name>
<keyword evidence="7" id="KW-0067">ATP-binding</keyword>
<dbReference type="Gene3D" id="3.30.565.10">
    <property type="entry name" value="Histidine kinase-like ATPase, C-terminal domain"/>
    <property type="match status" value="1"/>
</dbReference>
<feature type="coiled-coil region" evidence="8">
    <location>
        <begin position="862"/>
        <end position="892"/>
    </location>
</feature>
<dbReference type="InterPro" id="IPR003594">
    <property type="entry name" value="HATPase_dom"/>
</dbReference>
<dbReference type="Gene3D" id="3.30.450.20">
    <property type="entry name" value="PAS domain"/>
    <property type="match status" value="1"/>
</dbReference>
<dbReference type="PANTHER" id="PTHR41523:SF8">
    <property type="entry name" value="ETHYLENE RESPONSE SENSOR PROTEIN"/>
    <property type="match status" value="1"/>
</dbReference>
<sequence length="1108" mass="126043">MWRAWLITVLFILSFLTASSQGPAEMRKKLALTAEDSTRIQLLEELARHYLYLPDENPRDLDSAAYFITAAEALSIRLGRTEDALRCRAITGNLYLERGDVRRAIQLIPGLPPSSQVVLLINTAFHYVYKPGEFGYDLDSAILYGRQAMAIAKKNGFREDYEDASNIVTRAYFEGGTLTGANAHLQVLEGAAKAHALHTLGYVYYTRPGAEQTDLDSAFHYTRQAIIVARQLNLKEPLEKNLYMLACIHCKAKQFTEASLLLPEISGDWKAEILNKLSGYYLQQGWPDSAYRSTMEALVIYQAQQHKEGIEACTRILKALDMKKEYTDKQVRGLPGMERYQKLMALGREYLSDFPAYDLGRLQVASVYFAEAAAIAEYLPQDSCRHAARLEMGRAALMMGNLAEGLAIFGKVITDLRNRNDNHGQALAWYSIGNTVRRQRVNLGTIANAYLQSAKLAILSKDKILEINATLYHAYYLMDDGRPEPAEKILLDLQQKYPDPENPIAFRLHNYLSIIYRSRGSLNMALEHSLKSIRLQEGGKNPENIHSLYEKVGDIYANLGQPAKSIVWYQHALDAVDHHPPADFDYIIQSKLAQEMVKNGKAKEALALLLQMFRQFPPQTFYSKASMHNALAICYNTLGRYDLAEKYFLENASNAERIRMSDKVYTEMHYNIGKFYLERGEFMRADYHLKKSLRYTADIASVASAKDVHLLLFRSDSARGDLLSAIQHYQQYKSFNDSIFNSLTSRQIHELQIQYETEKKDQDLVLKEKDILLKEQDILLLTRQGILDKSQLEQALLKRKQIETEADRKDQELKLNIQLLAKQKELQESQERMLAQEKIHRKATYGGVGLLLVILGLLYYSYQMKRRSNKRLEAKQKEINQQNVSLQHLVSEKEWLLKEIHHRVKNNLQIVMSLLNSQSAYLQDAALGAIRDSQHRVQAISLIHKKLYQTDDVAMIDMPQYIHELAEYLMDCFDTSQNIRFDLQVANIKMDVSRAVPLGLILNEAITNSIKYAFPQKRDGAISVKLERQAGGCAVLTIADDGVGLPPDFDHLKSSSLGMSLMQGLSEDLGGHFSLHGRQGTHISVAFDYEDDPNPLLTFSTPENLQYE</sequence>
<dbReference type="InterPro" id="IPR011495">
    <property type="entry name" value="Sig_transdc_His_kin_sub2_dim/P"/>
</dbReference>
<keyword evidence="9" id="KW-0812">Transmembrane</keyword>
<feature type="transmembrane region" description="Helical" evidence="9">
    <location>
        <begin position="843"/>
        <end position="862"/>
    </location>
</feature>
<feature type="domain" description="Histidine kinase" evidence="10">
    <location>
        <begin position="899"/>
        <end position="1091"/>
    </location>
</feature>
<evidence type="ECO:0000256" key="9">
    <source>
        <dbReference type="SAM" id="Phobius"/>
    </source>
</evidence>
<evidence type="ECO:0000313" key="12">
    <source>
        <dbReference type="Proteomes" id="UP000279089"/>
    </source>
</evidence>
<evidence type="ECO:0000256" key="3">
    <source>
        <dbReference type="ARBA" id="ARBA00022553"/>
    </source>
</evidence>
<protein>
    <recommendedName>
        <fullName evidence="2">histidine kinase</fullName>
        <ecNumber evidence="2">2.7.13.3</ecNumber>
    </recommendedName>
</protein>
<comment type="caution">
    <text evidence="11">The sequence shown here is derived from an EMBL/GenBank/DDBJ whole genome shotgun (WGS) entry which is preliminary data.</text>
</comment>
<evidence type="ECO:0000259" key="10">
    <source>
        <dbReference type="PROSITE" id="PS50109"/>
    </source>
</evidence>
<dbReference type="InterPro" id="IPR005467">
    <property type="entry name" value="His_kinase_dom"/>
</dbReference>
<keyword evidence="6" id="KW-0418">Kinase</keyword>
<dbReference type="SUPFAM" id="SSF55874">
    <property type="entry name" value="ATPase domain of HSP90 chaperone/DNA topoisomerase II/histidine kinase"/>
    <property type="match status" value="1"/>
</dbReference>